<sequence length="210" mass="21295">MVRNVLGGVLAVLGAAGAVASPFRPWYAARLGREYRLPDLFSSGGITAAHPNLLWSLFLPFLLAAALTLLGLLTRLRTPVLLAGVLALGFAVLWAVRAAQANGDSLTLAADGSGLRLGVAGAAGGGVLLLLAAGIMAGRVRRAPAPPPVPVPPPPPPAPADGPDGDDWRAPASYGPTGANGTYGSSRPGPYGSPEPEPTTPLPTIRPQDR</sequence>
<feature type="region of interest" description="Disordered" evidence="1">
    <location>
        <begin position="144"/>
        <end position="210"/>
    </location>
</feature>
<dbReference type="EMBL" id="JAVRER010000071">
    <property type="protein sequence ID" value="MDT0419299.1"/>
    <property type="molecule type" value="Genomic_DNA"/>
</dbReference>
<keyword evidence="2" id="KW-1133">Transmembrane helix</keyword>
<comment type="caution">
    <text evidence="3">The sequence shown here is derived from an EMBL/GenBank/DDBJ whole genome shotgun (WGS) entry which is preliminary data.</text>
</comment>
<feature type="transmembrane region" description="Helical" evidence="2">
    <location>
        <begin position="80"/>
        <end position="97"/>
    </location>
</feature>
<gene>
    <name evidence="3" type="ORF">RM574_27850</name>
</gene>
<name>A0ABD5ED23_9ACTN</name>
<dbReference type="AlphaFoldDB" id="A0ABD5ED23"/>
<evidence type="ECO:0000256" key="1">
    <source>
        <dbReference type="SAM" id="MobiDB-lite"/>
    </source>
</evidence>
<evidence type="ECO:0000313" key="3">
    <source>
        <dbReference type="EMBL" id="MDT0419299.1"/>
    </source>
</evidence>
<proteinExistence type="predicted"/>
<organism evidence="3 4">
    <name type="scientific">Streptomyces evansiae</name>
    <dbReference type="NCBI Taxonomy" id="3075535"/>
    <lineage>
        <taxon>Bacteria</taxon>
        <taxon>Bacillati</taxon>
        <taxon>Actinomycetota</taxon>
        <taxon>Actinomycetes</taxon>
        <taxon>Kitasatosporales</taxon>
        <taxon>Streptomycetaceae</taxon>
        <taxon>Streptomyces</taxon>
    </lineage>
</organism>
<feature type="transmembrane region" description="Helical" evidence="2">
    <location>
        <begin position="117"/>
        <end position="137"/>
    </location>
</feature>
<evidence type="ECO:0000313" key="4">
    <source>
        <dbReference type="Proteomes" id="UP001183607"/>
    </source>
</evidence>
<keyword evidence="2" id="KW-0812">Transmembrane</keyword>
<dbReference type="Proteomes" id="UP001183607">
    <property type="component" value="Unassembled WGS sequence"/>
</dbReference>
<reference evidence="4" key="1">
    <citation type="submission" date="2023-07" db="EMBL/GenBank/DDBJ databases">
        <title>30 novel species of actinomycetes from the DSMZ collection.</title>
        <authorList>
            <person name="Nouioui I."/>
        </authorList>
    </citation>
    <scope>NUCLEOTIDE SEQUENCE [LARGE SCALE GENOMIC DNA]</scope>
    <source>
        <strain evidence="4">DSM 41982</strain>
    </source>
</reference>
<dbReference type="RefSeq" id="WP_311677674.1">
    <property type="nucleotide sequence ID" value="NZ_JAVRER010000071.1"/>
</dbReference>
<protein>
    <submittedName>
        <fullName evidence="3">Uncharacterized protein</fullName>
    </submittedName>
</protein>
<keyword evidence="2" id="KW-0472">Membrane</keyword>
<feature type="transmembrane region" description="Helical" evidence="2">
    <location>
        <begin position="53"/>
        <end position="73"/>
    </location>
</feature>
<feature type="compositionally biased region" description="Pro residues" evidence="1">
    <location>
        <begin position="144"/>
        <end position="160"/>
    </location>
</feature>
<accession>A0ABD5ED23</accession>
<dbReference type="PRINTS" id="PR00049">
    <property type="entry name" value="WILMSTUMOUR"/>
</dbReference>
<evidence type="ECO:0000256" key="2">
    <source>
        <dbReference type="SAM" id="Phobius"/>
    </source>
</evidence>
<feature type="compositionally biased region" description="Pro residues" evidence="1">
    <location>
        <begin position="191"/>
        <end position="201"/>
    </location>
</feature>